<dbReference type="PANTHER" id="PTHR37313">
    <property type="entry name" value="UPF0749 PROTEIN RV1825"/>
    <property type="match status" value="1"/>
</dbReference>
<sequence length="257" mass="29565">MKESHKLRWKQGNCDEMKLSNKGKIWISSICFIIGFMIAILFETNQSVELRDTRDSWEIRTALQQEQEIQQNLYNEIAASEALLQEYEKQPERQQMESLTESIELLKEQAGLTEIQGSGVIVTLQPIFQMDDSYQEYPELTAELLQFLINQLNDYGAAHMAIEQERLINITPIRNVNGRVYVNNSPIGSLPVEIYVLTDDPERMINHIEVSESNDYFALENMEIITEQVTELVLPKFDETIDLGGLDVLESQEEGES</sequence>
<dbReference type="EMBL" id="FOGL01000001">
    <property type="protein sequence ID" value="SER04032.1"/>
    <property type="molecule type" value="Genomic_DNA"/>
</dbReference>
<evidence type="ECO:0000313" key="4">
    <source>
        <dbReference type="Proteomes" id="UP000199687"/>
    </source>
</evidence>
<dbReference type="InterPro" id="IPR010273">
    <property type="entry name" value="DUF881"/>
</dbReference>
<proteinExistence type="inferred from homology"/>
<dbReference type="Proteomes" id="UP000199687">
    <property type="component" value="Unassembled WGS sequence"/>
</dbReference>
<gene>
    <name evidence="3" type="ORF">SAMN04487944_10113</name>
</gene>
<reference evidence="3 4" key="1">
    <citation type="submission" date="2016-10" db="EMBL/GenBank/DDBJ databases">
        <authorList>
            <person name="de Groot N.N."/>
        </authorList>
    </citation>
    <scope>NUCLEOTIDE SEQUENCE [LARGE SCALE GENOMIC DNA]</scope>
    <source>
        <strain evidence="3 4">CGMCC 1.7727</strain>
    </source>
</reference>
<organism evidence="3 4">
    <name type="scientific">Gracilibacillus ureilyticus</name>
    <dbReference type="NCBI Taxonomy" id="531814"/>
    <lineage>
        <taxon>Bacteria</taxon>
        <taxon>Bacillati</taxon>
        <taxon>Bacillota</taxon>
        <taxon>Bacilli</taxon>
        <taxon>Bacillales</taxon>
        <taxon>Bacillaceae</taxon>
        <taxon>Gracilibacillus</taxon>
    </lineage>
</organism>
<keyword evidence="2" id="KW-0812">Transmembrane</keyword>
<keyword evidence="2" id="KW-1133">Transmembrane helix</keyword>
<dbReference type="AlphaFoldDB" id="A0A1H9KXX7"/>
<feature type="transmembrane region" description="Helical" evidence="2">
    <location>
        <begin position="25"/>
        <end position="42"/>
    </location>
</feature>
<dbReference type="Gene3D" id="3.30.70.1880">
    <property type="entry name" value="Protein of unknown function DUF881"/>
    <property type="match status" value="1"/>
</dbReference>
<dbReference type="Pfam" id="PF05949">
    <property type="entry name" value="DUF881"/>
    <property type="match status" value="1"/>
</dbReference>
<keyword evidence="2" id="KW-0472">Membrane</keyword>
<keyword evidence="4" id="KW-1185">Reference proteome</keyword>
<protein>
    <submittedName>
        <fullName evidence="3">Uncharacterized conserved protein YlxW, UPF0749 family</fullName>
    </submittedName>
</protein>
<evidence type="ECO:0000313" key="3">
    <source>
        <dbReference type="EMBL" id="SER04032.1"/>
    </source>
</evidence>
<comment type="similarity">
    <text evidence="1">Belongs to the UPF0749 family.</text>
</comment>
<evidence type="ECO:0000256" key="1">
    <source>
        <dbReference type="ARBA" id="ARBA00009108"/>
    </source>
</evidence>
<name>A0A1H9KXX7_9BACI</name>
<dbReference type="PANTHER" id="PTHR37313:SF2">
    <property type="entry name" value="UPF0749 PROTEIN YLXX"/>
    <property type="match status" value="1"/>
</dbReference>
<accession>A0A1H9KXX7</accession>
<dbReference type="STRING" id="531814.SAMN04487944_10113"/>
<evidence type="ECO:0000256" key="2">
    <source>
        <dbReference type="SAM" id="Phobius"/>
    </source>
</evidence>